<evidence type="ECO:0000313" key="2">
    <source>
        <dbReference type="Proteomes" id="UP000224292"/>
    </source>
</evidence>
<evidence type="ECO:0000313" key="1">
    <source>
        <dbReference type="EMBL" id="APD23322.1"/>
    </source>
</evidence>
<accession>A0A1S5SCM5</accession>
<name>A0A1S5SCM5_9CAUD</name>
<organism evidence="1 2">
    <name type="scientific">Streptococcus phage IPP42</name>
    <dbReference type="NCBI Taxonomy" id="1916181"/>
    <lineage>
        <taxon>Viruses</taxon>
        <taxon>Duplodnaviria</taxon>
        <taxon>Heunggongvirae</taxon>
        <taxon>Uroviricota</taxon>
        <taxon>Caudoviricetes</taxon>
        <taxon>Mcshanvirinae</taxon>
        <taxon>Adrianbuildvirus</taxon>
        <taxon>Adrianbuildvirus IPP42</taxon>
    </lineage>
</organism>
<protein>
    <recommendedName>
        <fullName evidence="3">DUF4145 domain-containing protein</fullName>
    </recommendedName>
</protein>
<gene>
    <name evidence="1" type="ORF">IPP42_00006</name>
</gene>
<reference evidence="1 2" key="1">
    <citation type="journal article" date="2017" name="Sci. Rep.">
        <title>Pneumococcal prophages are diverse, but not without structure or history.</title>
        <authorList>
            <person name="Brueggemann A.B."/>
            <person name="Harrold C.L."/>
            <person name="Rezaei Javan R."/>
            <person name="van Tonder A.J."/>
            <person name="McDonnell A.J."/>
            <person name="Edwards B.A."/>
        </authorList>
    </citation>
    <scope>NUCLEOTIDE SEQUENCE [LARGE SCALE GENOMIC DNA]</scope>
</reference>
<proteinExistence type="predicted"/>
<dbReference type="Proteomes" id="UP000224292">
    <property type="component" value="Segment"/>
</dbReference>
<dbReference type="EMBL" id="KY065482">
    <property type="protein sequence ID" value="APD23322.1"/>
    <property type="molecule type" value="Genomic_DNA"/>
</dbReference>
<evidence type="ECO:0008006" key="3">
    <source>
        <dbReference type="Google" id="ProtNLM"/>
    </source>
</evidence>
<sequence>MYVPIKPTGDFSTNFTLSDSCKICKNITCPTVVNETTQSIDNDHYRFCATRYCQQCNHYFVDEIEVTITVDSFANIDYQYDILDVKPELPSDIPISKELAKLSPIGKEIYTQALKAEQEKLDHIAGIGFRKSLEFFVKDFVISFELENKDKVAKMPLKQVIDNYIDNKTLKTFATATVYIGNDETHYTKKHSDKDLQDLKKFLHGFLHYMEMQLNLLDAYQLLDR</sequence>
<keyword evidence="2" id="KW-1185">Reference proteome</keyword>